<comment type="caution">
    <text evidence="2">The sequence shown here is derived from an EMBL/GenBank/DDBJ whole genome shotgun (WGS) entry which is preliminary data.</text>
</comment>
<evidence type="ECO:0008006" key="4">
    <source>
        <dbReference type="Google" id="ProtNLM"/>
    </source>
</evidence>
<accession>A0ABP8I0R7</accession>
<evidence type="ECO:0000313" key="3">
    <source>
        <dbReference type="Proteomes" id="UP001501153"/>
    </source>
</evidence>
<feature type="chain" id="PRO_5046298429" description="DUF2490 domain-containing protein" evidence="1">
    <location>
        <begin position="18"/>
        <end position="268"/>
    </location>
</feature>
<protein>
    <recommendedName>
        <fullName evidence="4">DUF2490 domain-containing protein</fullName>
    </recommendedName>
</protein>
<gene>
    <name evidence="2" type="ORF">GCM10023185_04890</name>
</gene>
<dbReference type="RefSeq" id="WP_345233473.1">
    <property type="nucleotide sequence ID" value="NZ_BAABGZ010000008.1"/>
</dbReference>
<keyword evidence="3" id="KW-1185">Reference proteome</keyword>
<name>A0ABP8I0R7_9BACT</name>
<keyword evidence="1" id="KW-0732">Signal</keyword>
<feature type="signal peptide" evidence="1">
    <location>
        <begin position="1"/>
        <end position="17"/>
    </location>
</feature>
<sequence length="268" mass="30427">MKLRYFLIGLLSLPAAAQTTRTVQDLQLWPEAQAELALPGSDYLLLAARGERSTSAGVSRALGFDERRLTLGYEHFWNERWSGGATVRYIAYGGSHDYVLPELLLRHRSPIGPLTFGQRLSLERSFPVERLSGSGKAEGQTWVRLRLDLEKQLPLGRISLRPRLSYEAATHLRLQKAETDPNERFIQFTSARVELGCQLFEQFDLTPWFAYRTNYFITEPQYKEVNGVLVQTSGGKLNAVAPTLGLELRYTFLNGRKGSERQQLPTQH</sequence>
<dbReference type="EMBL" id="BAABGZ010000008">
    <property type="protein sequence ID" value="GAA4348720.1"/>
    <property type="molecule type" value="Genomic_DNA"/>
</dbReference>
<organism evidence="2 3">
    <name type="scientific">Hymenobacter saemangeumensis</name>
    <dbReference type="NCBI Taxonomy" id="1084522"/>
    <lineage>
        <taxon>Bacteria</taxon>
        <taxon>Pseudomonadati</taxon>
        <taxon>Bacteroidota</taxon>
        <taxon>Cytophagia</taxon>
        <taxon>Cytophagales</taxon>
        <taxon>Hymenobacteraceae</taxon>
        <taxon>Hymenobacter</taxon>
    </lineage>
</organism>
<evidence type="ECO:0000256" key="1">
    <source>
        <dbReference type="SAM" id="SignalP"/>
    </source>
</evidence>
<reference evidence="3" key="1">
    <citation type="journal article" date="2019" name="Int. J. Syst. Evol. Microbiol.">
        <title>The Global Catalogue of Microorganisms (GCM) 10K type strain sequencing project: providing services to taxonomists for standard genome sequencing and annotation.</title>
        <authorList>
            <consortium name="The Broad Institute Genomics Platform"/>
            <consortium name="The Broad Institute Genome Sequencing Center for Infectious Disease"/>
            <person name="Wu L."/>
            <person name="Ma J."/>
        </authorList>
    </citation>
    <scope>NUCLEOTIDE SEQUENCE [LARGE SCALE GENOMIC DNA]</scope>
    <source>
        <strain evidence="3">JCM 17923</strain>
    </source>
</reference>
<dbReference type="Proteomes" id="UP001501153">
    <property type="component" value="Unassembled WGS sequence"/>
</dbReference>
<evidence type="ECO:0000313" key="2">
    <source>
        <dbReference type="EMBL" id="GAA4348720.1"/>
    </source>
</evidence>
<proteinExistence type="predicted"/>